<dbReference type="InterPro" id="IPR013611">
    <property type="entry name" value="Transp-assoc_OB_typ2"/>
</dbReference>
<evidence type="ECO:0000256" key="3">
    <source>
        <dbReference type="ARBA" id="ARBA00022741"/>
    </source>
</evidence>
<evidence type="ECO:0000256" key="4">
    <source>
        <dbReference type="ARBA" id="ARBA00022840"/>
    </source>
</evidence>
<keyword evidence="4 7" id="KW-0067">ATP-binding</keyword>
<dbReference type="EC" id="7.6.2.11" evidence="7"/>
<keyword evidence="11" id="KW-1185">Reference proteome</keyword>
<dbReference type="SMART" id="SM00382">
    <property type="entry name" value="AAA"/>
    <property type="match status" value="1"/>
</dbReference>
<proteinExistence type="inferred from homology"/>
<evidence type="ECO:0000259" key="9">
    <source>
        <dbReference type="PROSITE" id="PS50893"/>
    </source>
</evidence>
<dbReference type="PANTHER" id="PTHR42781">
    <property type="entry name" value="SPERMIDINE/PUTRESCINE IMPORT ATP-BINDING PROTEIN POTA"/>
    <property type="match status" value="1"/>
</dbReference>
<comment type="catalytic activity">
    <reaction evidence="7">
        <text>ATP + H2O + polyamine-[polyamine-binding protein]Side 1 = ADP + phosphate + polyamineSide 2 + [polyamine-binding protein]Side 1.</text>
        <dbReference type="EC" id="7.6.2.11"/>
    </reaction>
</comment>
<evidence type="ECO:0000313" key="10">
    <source>
        <dbReference type="EMBL" id="MER6976393.1"/>
    </source>
</evidence>
<comment type="similarity">
    <text evidence="7">Belongs to the ABC transporter superfamily. Spermidine/putrescine importer (TC 3.A.1.11.1) family.</text>
</comment>
<evidence type="ECO:0000256" key="7">
    <source>
        <dbReference type="RuleBase" id="RU364083"/>
    </source>
</evidence>
<dbReference type="PROSITE" id="PS00211">
    <property type="entry name" value="ABC_TRANSPORTER_1"/>
    <property type="match status" value="1"/>
</dbReference>
<name>A0ABV1VWT5_9ACTN</name>
<comment type="function">
    <text evidence="7">Part of the ABC transporter complex PotABCD involved in spermidine/putrescine import. Responsible for energy coupling to the transport system.</text>
</comment>
<evidence type="ECO:0000313" key="11">
    <source>
        <dbReference type="Proteomes" id="UP001458415"/>
    </source>
</evidence>
<feature type="compositionally biased region" description="Polar residues" evidence="8">
    <location>
        <begin position="381"/>
        <end position="390"/>
    </location>
</feature>
<keyword evidence="2 7" id="KW-1003">Cell membrane</keyword>
<evidence type="ECO:0000256" key="6">
    <source>
        <dbReference type="ARBA" id="ARBA00023136"/>
    </source>
</evidence>
<sequence length="390" mass="42172">MSAETSLIKARGARIELAQVRKEYADSVAVDDVSLVIEPGEFMTLLGPSGSGKTTTLNIIAGFTAATSGTLTIDGTQMQNLPPHRRDIGMVFQHYALFPHMTVAENVAFPLKQRKVPRARRAEMVEAALETVRLGGYGHRRPRELSGGQQQRVALARAVVYEPSVLLMDEPLGALDKKLRESLQLEIKRVHQEVGSTFVFVTHDQEEALVLSDRIAVFNDGAIQQVGTASELYEKPQSLFVAEFLGESSTVRGRVEPDGDDSCLRVGDRTVRAAGRLAEGSAAAIVVRPEHLRVQPVTQPTAPGANALPARVTQEIYLGSGRKLEVALPDGTVLLAREQADRLSGVRRGDEVTVVWDADRGVLLDDSSCSTHPPASGDRTPVTTAEKSGR</sequence>
<keyword evidence="3 7" id="KW-0547">Nucleotide-binding</keyword>
<dbReference type="Proteomes" id="UP001458415">
    <property type="component" value="Unassembled WGS sequence"/>
</dbReference>
<comment type="caution">
    <text evidence="10">The sequence shown here is derived from an EMBL/GenBank/DDBJ whole genome shotgun (WGS) entry which is preliminary data.</text>
</comment>
<feature type="region of interest" description="Disordered" evidence="8">
    <location>
        <begin position="366"/>
        <end position="390"/>
    </location>
</feature>
<evidence type="ECO:0000256" key="1">
    <source>
        <dbReference type="ARBA" id="ARBA00022448"/>
    </source>
</evidence>
<dbReference type="SUPFAM" id="SSF50331">
    <property type="entry name" value="MOP-like"/>
    <property type="match status" value="1"/>
</dbReference>
<dbReference type="InterPro" id="IPR050093">
    <property type="entry name" value="ABC_SmlMolc_Importer"/>
</dbReference>
<keyword evidence="5 7" id="KW-1278">Translocase</keyword>
<dbReference type="SUPFAM" id="SSF52540">
    <property type="entry name" value="P-loop containing nucleoside triphosphate hydrolases"/>
    <property type="match status" value="1"/>
</dbReference>
<keyword evidence="6 7" id="KW-0472">Membrane</keyword>
<keyword evidence="1 7" id="KW-0813">Transport</keyword>
<comment type="subunit">
    <text evidence="7">The complex is composed of two ATP-binding proteins (PotA), two transmembrane proteins (PotB and PotC) and a solute-binding protein (PotD).</text>
</comment>
<dbReference type="Pfam" id="PF08402">
    <property type="entry name" value="TOBE_2"/>
    <property type="match status" value="1"/>
</dbReference>
<organism evidence="10 11">
    <name type="scientific">Streptomyces carpinensis</name>
    <dbReference type="NCBI Taxonomy" id="66369"/>
    <lineage>
        <taxon>Bacteria</taxon>
        <taxon>Bacillati</taxon>
        <taxon>Actinomycetota</taxon>
        <taxon>Actinomycetes</taxon>
        <taxon>Kitasatosporales</taxon>
        <taxon>Streptomycetaceae</taxon>
        <taxon>Streptomyces</taxon>
    </lineage>
</organism>
<accession>A0ABV1VWT5</accession>
<dbReference type="InterPro" id="IPR017871">
    <property type="entry name" value="ABC_transporter-like_CS"/>
</dbReference>
<dbReference type="Gene3D" id="3.40.50.300">
    <property type="entry name" value="P-loop containing nucleotide triphosphate hydrolases"/>
    <property type="match status" value="1"/>
</dbReference>
<dbReference type="InterPro" id="IPR005893">
    <property type="entry name" value="PotA-like"/>
</dbReference>
<dbReference type="Gene3D" id="2.40.50.100">
    <property type="match status" value="1"/>
</dbReference>
<dbReference type="Pfam" id="PF00005">
    <property type="entry name" value="ABC_tran"/>
    <property type="match status" value="1"/>
</dbReference>
<reference evidence="10 11" key="1">
    <citation type="submission" date="2024-06" db="EMBL/GenBank/DDBJ databases">
        <title>The Natural Products Discovery Center: Release of the First 8490 Sequenced Strains for Exploring Actinobacteria Biosynthetic Diversity.</title>
        <authorList>
            <person name="Kalkreuter E."/>
            <person name="Kautsar S.A."/>
            <person name="Yang D."/>
            <person name="Bader C.D."/>
            <person name="Teijaro C.N."/>
            <person name="Fluegel L."/>
            <person name="Davis C.M."/>
            <person name="Simpson J.R."/>
            <person name="Lauterbach L."/>
            <person name="Steele A.D."/>
            <person name="Gui C."/>
            <person name="Meng S."/>
            <person name="Li G."/>
            <person name="Viehrig K."/>
            <person name="Ye F."/>
            <person name="Su P."/>
            <person name="Kiefer A.F."/>
            <person name="Nichols A."/>
            <person name="Cepeda A.J."/>
            <person name="Yan W."/>
            <person name="Fan B."/>
            <person name="Jiang Y."/>
            <person name="Adhikari A."/>
            <person name="Zheng C.-J."/>
            <person name="Schuster L."/>
            <person name="Cowan T.M."/>
            <person name="Smanski M.J."/>
            <person name="Chevrette M.G."/>
            <person name="De Carvalho L.P.S."/>
            <person name="Shen B."/>
        </authorList>
    </citation>
    <scope>NUCLEOTIDE SEQUENCE [LARGE SCALE GENOMIC DNA]</scope>
    <source>
        <strain evidence="10 11">NPDC000634</strain>
    </source>
</reference>
<evidence type="ECO:0000256" key="8">
    <source>
        <dbReference type="SAM" id="MobiDB-lite"/>
    </source>
</evidence>
<evidence type="ECO:0000256" key="2">
    <source>
        <dbReference type="ARBA" id="ARBA00022475"/>
    </source>
</evidence>
<dbReference type="RefSeq" id="WP_208640813.1">
    <property type="nucleotide sequence ID" value="NZ_MUBM01000242.1"/>
</dbReference>
<dbReference type="InterPro" id="IPR027417">
    <property type="entry name" value="P-loop_NTPase"/>
</dbReference>
<protein>
    <recommendedName>
        <fullName evidence="7">Spermidine/putrescine import ATP-binding protein PotA</fullName>
        <ecNumber evidence="7">7.6.2.11</ecNumber>
    </recommendedName>
</protein>
<gene>
    <name evidence="7" type="primary">potA</name>
    <name evidence="10" type="ORF">ABT317_04905</name>
</gene>
<dbReference type="InterPro" id="IPR008995">
    <property type="entry name" value="Mo/tungstate-bd_C_term_dom"/>
</dbReference>
<dbReference type="PROSITE" id="PS50893">
    <property type="entry name" value="ABC_TRANSPORTER_2"/>
    <property type="match status" value="1"/>
</dbReference>
<dbReference type="EMBL" id="JBEPCU010000040">
    <property type="protein sequence ID" value="MER6976393.1"/>
    <property type="molecule type" value="Genomic_DNA"/>
</dbReference>
<dbReference type="GO" id="GO:0005524">
    <property type="term" value="F:ATP binding"/>
    <property type="evidence" value="ECO:0007669"/>
    <property type="project" value="UniProtKB-KW"/>
</dbReference>
<dbReference type="PANTHER" id="PTHR42781:SF4">
    <property type="entry name" value="SPERMIDINE_PUTRESCINE IMPORT ATP-BINDING PROTEIN POTA"/>
    <property type="match status" value="1"/>
</dbReference>
<feature type="domain" description="ABC transporter" evidence="9">
    <location>
        <begin position="15"/>
        <end position="245"/>
    </location>
</feature>
<dbReference type="InterPro" id="IPR003593">
    <property type="entry name" value="AAA+_ATPase"/>
</dbReference>
<evidence type="ECO:0000256" key="5">
    <source>
        <dbReference type="ARBA" id="ARBA00022967"/>
    </source>
</evidence>
<dbReference type="NCBIfam" id="TIGR01187">
    <property type="entry name" value="potA"/>
    <property type="match status" value="1"/>
</dbReference>
<dbReference type="InterPro" id="IPR003439">
    <property type="entry name" value="ABC_transporter-like_ATP-bd"/>
</dbReference>